<dbReference type="Gene3D" id="1.10.150.290">
    <property type="entry name" value="S-adenosyl-L-methionine-dependent methyltransferases"/>
    <property type="match status" value="1"/>
</dbReference>
<keyword evidence="1" id="KW-0963">Cytoplasm</keyword>
<feature type="domain" description="Methyltransferase" evidence="5">
    <location>
        <begin position="34"/>
        <end position="123"/>
    </location>
</feature>
<evidence type="ECO:0000256" key="3">
    <source>
        <dbReference type="ARBA" id="ARBA00022679"/>
    </source>
</evidence>
<sequence length="255" mass="28371">MSWNPDQYLKFAQARLRPALDLIERIEHDGPRRIVDLGCGAGNVTALLAQRWPQAELVGVDASAEMLERAHAALPQAQWVRADLAAWHASKPADLLFSNAALHWLGDHARLFPALFAQLAPGGVLAVQMPINFASPSHTAIAETVYDGPWQQRLEPLLRPEPVSAASMYYKLLARDAAAIDIWETQYLHVLAGDDPVKEWTKGTWLKPFLDALDADEAAAFEASYAARVRVAYRPQDDGTTLFPFRRLFIVARRV</sequence>
<gene>
    <name evidence="6" type="primary">tam_13</name>
    <name evidence="6" type="ORF">GALL_316210</name>
</gene>
<dbReference type="PANTHER" id="PTHR43861">
    <property type="entry name" value="TRANS-ACONITATE 2-METHYLTRANSFERASE-RELATED"/>
    <property type="match status" value="1"/>
</dbReference>
<name>A0A1J5QSC6_9ZZZZ</name>
<dbReference type="InterPro" id="IPR041698">
    <property type="entry name" value="Methyltransf_25"/>
</dbReference>
<comment type="caution">
    <text evidence="6">The sequence shown here is derived from an EMBL/GenBank/DDBJ whole genome shotgun (WGS) entry which is preliminary data.</text>
</comment>
<dbReference type="HAMAP" id="MF_00560">
    <property type="entry name" value="Tran_acon_Me_trans"/>
    <property type="match status" value="1"/>
</dbReference>
<dbReference type="GO" id="GO:0030798">
    <property type="term" value="F:trans-aconitate 2-methyltransferase activity"/>
    <property type="evidence" value="ECO:0007669"/>
    <property type="project" value="UniProtKB-EC"/>
</dbReference>
<dbReference type="InterPro" id="IPR023149">
    <property type="entry name" value="Trans_acon_MeTrfase_C"/>
</dbReference>
<accession>A0A1J5QSC6</accession>
<dbReference type="Gene3D" id="3.40.50.150">
    <property type="entry name" value="Vaccinia Virus protein VP39"/>
    <property type="match status" value="1"/>
</dbReference>
<evidence type="ECO:0000256" key="2">
    <source>
        <dbReference type="ARBA" id="ARBA00022603"/>
    </source>
</evidence>
<dbReference type="EC" id="2.1.1.144" evidence="6"/>
<evidence type="ECO:0000256" key="1">
    <source>
        <dbReference type="ARBA" id="ARBA00022490"/>
    </source>
</evidence>
<dbReference type="InterPro" id="IPR029063">
    <property type="entry name" value="SAM-dependent_MTases_sf"/>
</dbReference>
<keyword evidence="2 6" id="KW-0489">Methyltransferase</keyword>
<reference evidence="6" key="1">
    <citation type="submission" date="2016-10" db="EMBL/GenBank/DDBJ databases">
        <title>Sequence of Gallionella enrichment culture.</title>
        <authorList>
            <person name="Poehlein A."/>
            <person name="Muehling M."/>
            <person name="Daniel R."/>
        </authorList>
    </citation>
    <scope>NUCLEOTIDE SEQUENCE</scope>
</reference>
<dbReference type="AlphaFoldDB" id="A0A1J5QSC6"/>
<dbReference type="CDD" id="cd02440">
    <property type="entry name" value="AdoMet_MTases"/>
    <property type="match status" value="1"/>
</dbReference>
<evidence type="ECO:0000259" key="5">
    <source>
        <dbReference type="Pfam" id="PF13649"/>
    </source>
</evidence>
<dbReference type="PANTHER" id="PTHR43861:SF1">
    <property type="entry name" value="TRANS-ACONITATE 2-METHYLTRANSFERASE"/>
    <property type="match status" value="1"/>
</dbReference>
<dbReference type="EMBL" id="MLJW01000474">
    <property type="protein sequence ID" value="OIQ86534.1"/>
    <property type="molecule type" value="Genomic_DNA"/>
</dbReference>
<evidence type="ECO:0000256" key="4">
    <source>
        <dbReference type="ARBA" id="ARBA00022691"/>
    </source>
</evidence>
<keyword evidence="3 6" id="KW-0808">Transferase</keyword>
<keyword evidence="4" id="KW-0949">S-adenosyl-L-methionine</keyword>
<protein>
    <submittedName>
        <fullName evidence="6">Trans-aconitate 2-methyltransferase</fullName>
        <ecNumber evidence="6">2.1.1.144</ecNumber>
    </submittedName>
</protein>
<organism evidence="6">
    <name type="scientific">mine drainage metagenome</name>
    <dbReference type="NCBI Taxonomy" id="410659"/>
    <lineage>
        <taxon>unclassified sequences</taxon>
        <taxon>metagenomes</taxon>
        <taxon>ecological metagenomes</taxon>
    </lineage>
</organism>
<dbReference type="InterPro" id="IPR023506">
    <property type="entry name" value="Trans-aconitate_MeTrfase"/>
</dbReference>
<dbReference type="SUPFAM" id="SSF53335">
    <property type="entry name" value="S-adenosyl-L-methionine-dependent methyltransferases"/>
    <property type="match status" value="1"/>
</dbReference>
<proteinExistence type="inferred from homology"/>
<dbReference type="Pfam" id="PF13649">
    <property type="entry name" value="Methyltransf_25"/>
    <property type="match status" value="1"/>
</dbReference>
<dbReference type="GO" id="GO:0032259">
    <property type="term" value="P:methylation"/>
    <property type="evidence" value="ECO:0007669"/>
    <property type="project" value="UniProtKB-KW"/>
</dbReference>
<evidence type="ECO:0000313" key="6">
    <source>
        <dbReference type="EMBL" id="OIQ86534.1"/>
    </source>
</evidence>